<dbReference type="InterPro" id="IPR033906">
    <property type="entry name" value="Lipase_N"/>
</dbReference>
<gene>
    <name evidence="7" type="ORF">WA026_018316</name>
</gene>
<dbReference type="GO" id="GO:0016042">
    <property type="term" value="P:lipid catabolic process"/>
    <property type="evidence" value="ECO:0007669"/>
    <property type="project" value="TreeGrafter"/>
</dbReference>
<dbReference type="PANTHER" id="PTHR11610:SF173">
    <property type="entry name" value="LIPASE DOMAIN-CONTAINING PROTEIN-RELATED"/>
    <property type="match status" value="1"/>
</dbReference>
<feature type="signal peptide" evidence="5">
    <location>
        <begin position="1"/>
        <end position="21"/>
    </location>
</feature>
<feature type="chain" id="PRO_5043396653" description="Lipase domain-containing protein" evidence="5">
    <location>
        <begin position="22"/>
        <end position="384"/>
    </location>
</feature>
<feature type="domain" description="Lipase" evidence="6">
    <location>
        <begin position="100"/>
        <end position="379"/>
    </location>
</feature>
<evidence type="ECO:0000256" key="1">
    <source>
        <dbReference type="ARBA" id="ARBA00004613"/>
    </source>
</evidence>
<keyword evidence="3" id="KW-0964">Secreted</keyword>
<protein>
    <recommendedName>
        <fullName evidence="6">Lipase domain-containing protein</fullName>
    </recommendedName>
</protein>
<dbReference type="InterPro" id="IPR029058">
    <property type="entry name" value="AB_hydrolase_fold"/>
</dbReference>
<comment type="subcellular location">
    <subcellularLocation>
        <location evidence="1">Secreted</location>
    </subcellularLocation>
</comment>
<keyword evidence="8" id="KW-1185">Reference proteome</keyword>
<dbReference type="GO" id="GO:0005615">
    <property type="term" value="C:extracellular space"/>
    <property type="evidence" value="ECO:0007669"/>
    <property type="project" value="TreeGrafter"/>
</dbReference>
<dbReference type="AlphaFoldDB" id="A0AAW1VH73"/>
<comment type="caution">
    <text evidence="7">The sequence shown here is derived from an EMBL/GenBank/DDBJ whole genome shotgun (WGS) entry which is preliminary data.</text>
</comment>
<evidence type="ECO:0000313" key="7">
    <source>
        <dbReference type="EMBL" id="KAK9892113.1"/>
    </source>
</evidence>
<organism evidence="7 8">
    <name type="scientific">Henosepilachna vigintioctopunctata</name>
    <dbReference type="NCBI Taxonomy" id="420089"/>
    <lineage>
        <taxon>Eukaryota</taxon>
        <taxon>Metazoa</taxon>
        <taxon>Ecdysozoa</taxon>
        <taxon>Arthropoda</taxon>
        <taxon>Hexapoda</taxon>
        <taxon>Insecta</taxon>
        <taxon>Pterygota</taxon>
        <taxon>Neoptera</taxon>
        <taxon>Endopterygota</taxon>
        <taxon>Coleoptera</taxon>
        <taxon>Polyphaga</taxon>
        <taxon>Cucujiformia</taxon>
        <taxon>Coccinelloidea</taxon>
        <taxon>Coccinellidae</taxon>
        <taxon>Epilachninae</taxon>
        <taxon>Epilachnini</taxon>
        <taxon>Henosepilachna</taxon>
    </lineage>
</organism>
<dbReference type="PRINTS" id="PR00821">
    <property type="entry name" value="TAGLIPASE"/>
</dbReference>
<dbReference type="GO" id="GO:0016298">
    <property type="term" value="F:lipase activity"/>
    <property type="evidence" value="ECO:0007669"/>
    <property type="project" value="InterPro"/>
</dbReference>
<dbReference type="Gene3D" id="3.40.50.1820">
    <property type="entry name" value="alpha/beta hydrolase"/>
    <property type="match status" value="1"/>
</dbReference>
<dbReference type="Pfam" id="PF00151">
    <property type="entry name" value="Lipase"/>
    <property type="match status" value="1"/>
</dbReference>
<accession>A0AAW1VH73</accession>
<evidence type="ECO:0000256" key="4">
    <source>
        <dbReference type="RuleBase" id="RU004262"/>
    </source>
</evidence>
<evidence type="ECO:0000256" key="3">
    <source>
        <dbReference type="ARBA" id="ARBA00022525"/>
    </source>
</evidence>
<proteinExistence type="inferred from homology"/>
<dbReference type="CDD" id="cd00707">
    <property type="entry name" value="Pancreat_lipase_like"/>
    <property type="match status" value="1"/>
</dbReference>
<dbReference type="InterPro" id="IPR013818">
    <property type="entry name" value="Lipase"/>
</dbReference>
<evidence type="ECO:0000313" key="8">
    <source>
        <dbReference type="Proteomes" id="UP001431783"/>
    </source>
</evidence>
<dbReference type="PANTHER" id="PTHR11610">
    <property type="entry name" value="LIPASE"/>
    <property type="match status" value="1"/>
</dbReference>
<name>A0AAW1VH73_9CUCU</name>
<dbReference type="InterPro" id="IPR000734">
    <property type="entry name" value="TAG_lipase"/>
</dbReference>
<dbReference type="SUPFAM" id="SSF53474">
    <property type="entry name" value="alpha/beta-Hydrolases"/>
    <property type="match status" value="1"/>
</dbReference>
<evidence type="ECO:0000256" key="5">
    <source>
        <dbReference type="SAM" id="SignalP"/>
    </source>
</evidence>
<evidence type="ECO:0000256" key="2">
    <source>
        <dbReference type="ARBA" id="ARBA00010701"/>
    </source>
</evidence>
<dbReference type="EMBL" id="JARQZJ010000132">
    <property type="protein sequence ID" value="KAK9892113.1"/>
    <property type="molecule type" value="Genomic_DNA"/>
</dbReference>
<keyword evidence="5" id="KW-0732">Signal</keyword>
<reference evidence="7 8" key="1">
    <citation type="submission" date="2023-03" db="EMBL/GenBank/DDBJ databases">
        <title>Genome insight into feeding habits of ladybird beetles.</title>
        <authorList>
            <person name="Li H.-S."/>
            <person name="Huang Y.-H."/>
            <person name="Pang H."/>
        </authorList>
    </citation>
    <scope>NUCLEOTIDE SEQUENCE [LARGE SCALE GENOMIC DNA]</scope>
    <source>
        <strain evidence="7">SYSU_2023b</strain>
        <tissue evidence="7">Whole body</tissue>
    </source>
</reference>
<dbReference type="Proteomes" id="UP001431783">
    <property type="component" value="Unassembled WGS sequence"/>
</dbReference>
<comment type="similarity">
    <text evidence="2 4">Belongs to the AB hydrolase superfamily. Lipase family.</text>
</comment>
<evidence type="ECO:0000259" key="6">
    <source>
        <dbReference type="Pfam" id="PF00151"/>
    </source>
</evidence>
<sequence>MDIHSVFIAVFILLRCNPGESFISNSLRVIQEVADGTVGAVAKRVVDQVRKVVDVSATASQNVNDSSLLGKIREGVYDVKNGIISGVDEVVGTPVTLDQLTFYLVTAENVENPTIIDFFKPDDLAQTNGRIIFLIHGWMSYTNSVFYTDLSKIFTSKYPDSHIVLLDWDQPASDYYPFSAFDTESVGEYVGILINRLLANYGVSLANILLIGHSLGAHISGFASKTFTKITGKKLPRIIALDPAGPLFVFRPNSKRLNKDDADVVMVMHTDAGVFGYPTVIGTIDFFPNNGANQPGCWKKLKAINLATYSQPVTCDHSRAWKYFIEAVEITGSFPSRKCDSYENFENGNCDRNEIVTMGDLDTVATGSFFLKTNSKPPFSIPLP</sequence>
<dbReference type="GO" id="GO:0017171">
    <property type="term" value="F:serine hydrolase activity"/>
    <property type="evidence" value="ECO:0007669"/>
    <property type="project" value="TreeGrafter"/>
</dbReference>